<reference evidence="3" key="1">
    <citation type="submission" date="2019-04" db="EMBL/GenBank/DDBJ databases">
        <title>Nocardioides xinjiangensis sp. nov.</title>
        <authorList>
            <person name="Liu S."/>
        </authorList>
    </citation>
    <scope>NUCLEOTIDE SEQUENCE [LARGE SCALE GENOMIC DNA]</scope>
    <source>
        <strain evidence="3">18</strain>
    </source>
</reference>
<feature type="transmembrane region" description="Helical" evidence="1">
    <location>
        <begin position="14"/>
        <end position="35"/>
    </location>
</feature>
<comment type="caution">
    <text evidence="2">The sequence shown here is derived from an EMBL/GenBank/DDBJ whole genome shotgun (WGS) entry which is preliminary data.</text>
</comment>
<keyword evidence="1" id="KW-0472">Membrane</keyword>
<evidence type="ECO:0000313" key="2">
    <source>
        <dbReference type="EMBL" id="THV42991.1"/>
    </source>
</evidence>
<evidence type="ECO:0000256" key="1">
    <source>
        <dbReference type="SAM" id="Phobius"/>
    </source>
</evidence>
<name>A0A4S8QGY8_9ACTN</name>
<protein>
    <submittedName>
        <fullName evidence="2">DUF1449 family protein</fullName>
    </submittedName>
</protein>
<dbReference type="AlphaFoldDB" id="A0A4S8QGY8"/>
<keyword evidence="1" id="KW-1133">Transmembrane helix</keyword>
<feature type="transmembrane region" description="Helical" evidence="1">
    <location>
        <begin position="56"/>
        <end position="75"/>
    </location>
</feature>
<feature type="transmembrane region" description="Helical" evidence="1">
    <location>
        <begin position="95"/>
        <end position="118"/>
    </location>
</feature>
<dbReference type="EMBL" id="STGY01000009">
    <property type="protein sequence ID" value="THV42991.1"/>
    <property type="molecule type" value="Genomic_DNA"/>
</dbReference>
<dbReference type="RefSeq" id="WP_136533122.1">
    <property type="nucleotide sequence ID" value="NZ_STGY01000009.1"/>
</dbReference>
<sequence length="222" mass="23538">MREFLDIALSFPPIVFTFGLIVVVLYWLTVIIGALDVDIVDFGTDGNAEVEAGGGFWSAFGFGAVPFTVVLSLWITLGWIVTVLGTTWVRSADGVFIPAAASGIATLVAGIGVGMLGAKLLSRPLSRIFADAPATAHADLIGKVCLVRSGTVTTGQGQAELVEEDGTVHIINVRRSVHEPDGIDDELFDRHSKLVIFDYDESARTFLVVPVALPGDIAIPES</sequence>
<accession>A0A4S8QGY8</accession>
<proteinExistence type="predicted"/>
<evidence type="ECO:0000313" key="3">
    <source>
        <dbReference type="Proteomes" id="UP000308760"/>
    </source>
</evidence>
<keyword evidence="1" id="KW-0812">Transmembrane</keyword>
<gene>
    <name evidence="2" type="ORF">FAB82_03285</name>
</gene>
<dbReference type="Proteomes" id="UP000308760">
    <property type="component" value="Unassembled WGS sequence"/>
</dbReference>
<dbReference type="OrthoDB" id="3388214at2"/>
<organism evidence="2 3">
    <name type="scientific">Glycomyces buryatensis</name>
    <dbReference type="NCBI Taxonomy" id="2570927"/>
    <lineage>
        <taxon>Bacteria</taxon>
        <taxon>Bacillati</taxon>
        <taxon>Actinomycetota</taxon>
        <taxon>Actinomycetes</taxon>
        <taxon>Glycomycetales</taxon>
        <taxon>Glycomycetaceae</taxon>
        <taxon>Glycomyces</taxon>
    </lineage>
</organism>
<keyword evidence="3" id="KW-1185">Reference proteome</keyword>
<reference evidence="2 3" key="2">
    <citation type="submission" date="2019-05" db="EMBL/GenBank/DDBJ databases">
        <title>Glycomyces buryatensis sp. nov.</title>
        <authorList>
            <person name="Nikitina E."/>
        </authorList>
    </citation>
    <scope>NUCLEOTIDE SEQUENCE [LARGE SCALE GENOMIC DNA]</scope>
    <source>
        <strain evidence="2 3">18</strain>
    </source>
</reference>